<dbReference type="EMBL" id="GGEC01064055">
    <property type="protein sequence ID" value="MBX44539.1"/>
    <property type="molecule type" value="Transcribed_RNA"/>
</dbReference>
<reference evidence="1" key="1">
    <citation type="submission" date="2018-02" db="EMBL/GenBank/DDBJ databases">
        <title>Rhizophora mucronata_Transcriptome.</title>
        <authorList>
            <person name="Meera S.P."/>
            <person name="Sreeshan A."/>
            <person name="Augustine A."/>
        </authorList>
    </citation>
    <scope>NUCLEOTIDE SEQUENCE</scope>
    <source>
        <tissue evidence="1">Leaf</tissue>
    </source>
</reference>
<sequence length="52" mass="6093">MQGFHGMLRLVQMKFLTIVFSQNSINTLVYILKLLKMIALPNCLNRRCRTHS</sequence>
<proteinExistence type="predicted"/>
<protein>
    <submittedName>
        <fullName evidence="1">Uncharacterized protein</fullName>
    </submittedName>
</protein>
<evidence type="ECO:0000313" key="1">
    <source>
        <dbReference type="EMBL" id="MBX44539.1"/>
    </source>
</evidence>
<organism evidence="1">
    <name type="scientific">Rhizophora mucronata</name>
    <name type="common">Asiatic mangrove</name>
    <dbReference type="NCBI Taxonomy" id="61149"/>
    <lineage>
        <taxon>Eukaryota</taxon>
        <taxon>Viridiplantae</taxon>
        <taxon>Streptophyta</taxon>
        <taxon>Embryophyta</taxon>
        <taxon>Tracheophyta</taxon>
        <taxon>Spermatophyta</taxon>
        <taxon>Magnoliopsida</taxon>
        <taxon>eudicotyledons</taxon>
        <taxon>Gunneridae</taxon>
        <taxon>Pentapetalae</taxon>
        <taxon>rosids</taxon>
        <taxon>fabids</taxon>
        <taxon>Malpighiales</taxon>
        <taxon>Rhizophoraceae</taxon>
        <taxon>Rhizophora</taxon>
    </lineage>
</organism>
<dbReference type="AlphaFoldDB" id="A0A2P2NPW3"/>
<accession>A0A2P2NPW3</accession>
<name>A0A2P2NPW3_RHIMU</name>